<keyword evidence="2" id="KW-0863">Zinc-finger</keyword>
<sequence length="126" mass="14773">MFLKCQIVLLPFNYRETITAFEEKLIGYWDEMKNEVSKLSNKSLPDETWAQCDKCLKWWHLSGTVNPETLPDIWMCADNPDVTHNFSDAKAEDLSKMEVEHWTNKQSVKEQTRAKILYQGQMGRVT</sequence>
<evidence type="ECO:0000313" key="5">
    <source>
        <dbReference type="EMBL" id="GFO42412.1"/>
    </source>
</evidence>
<dbReference type="EMBL" id="BLXT01007807">
    <property type="protein sequence ID" value="GFO42412.1"/>
    <property type="molecule type" value="Genomic_DNA"/>
</dbReference>
<evidence type="ECO:0000259" key="4">
    <source>
        <dbReference type="PROSITE" id="PS51050"/>
    </source>
</evidence>
<dbReference type="SUPFAM" id="SSF57903">
    <property type="entry name" value="FYVE/PHD zinc finger"/>
    <property type="match status" value="1"/>
</dbReference>
<reference evidence="5 6" key="1">
    <citation type="journal article" date="2021" name="Elife">
        <title>Chloroplast acquisition without the gene transfer in kleptoplastic sea slugs, Plakobranchus ocellatus.</title>
        <authorList>
            <person name="Maeda T."/>
            <person name="Takahashi S."/>
            <person name="Yoshida T."/>
            <person name="Shimamura S."/>
            <person name="Takaki Y."/>
            <person name="Nagai Y."/>
            <person name="Toyoda A."/>
            <person name="Suzuki Y."/>
            <person name="Arimoto A."/>
            <person name="Ishii H."/>
            <person name="Satoh N."/>
            <person name="Nishiyama T."/>
            <person name="Hasebe M."/>
            <person name="Maruyama T."/>
            <person name="Minagawa J."/>
            <person name="Obokata J."/>
            <person name="Shigenobu S."/>
        </authorList>
    </citation>
    <scope>NUCLEOTIDE SEQUENCE [LARGE SCALE GENOMIC DNA]</scope>
</reference>
<proteinExistence type="predicted"/>
<gene>
    <name evidence="5" type="ORF">PoB_006891700</name>
</gene>
<keyword evidence="6" id="KW-1185">Reference proteome</keyword>
<evidence type="ECO:0000256" key="1">
    <source>
        <dbReference type="ARBA" id="ARBA00022723"/>
    </source>
</evidence>
<dbReference type="Gene3D" id="3.30.40.100">
    <property type="match status" value="1"/>
</dbReference>
<dbReference type="Proteomes" id="UP000735302">
    <property type="component" value="Unassembled WGS sequence"/>
</dbReference>
<name>A0AAV4DEF5_9GAST</name>
<dbReference type="InterPro" id="IPR011124">
    <property type="entry name" value="Znf_CW"/>
</dbReference>
<dbReference type="Pfam" id="PF07496">
    <property type="entry name" value="zf-CW"/>
    <property type="match status" value="1"/>
</dbReference>
<organism evidence="5 6">
    <name type="scientific">Plakobranchus ocellatus</name>
    <dbReference type="NCBI Taxonomy" id="259542"/>
    <lineage>
        <taxon>Eukaryota</taxon>
        <taxon>Metazoa</taxon>
        <taxon>Spiralia</taxon>
        <taxon>Lophotrochozoa</taxon>
        <taxon>Mollusca</taxon>
        <taxon>Gastropoda</taxon>
        <taxon>Heterobranchia</taxon>
        <taxon>Euthyneura</taxon>
        <taxon>Panpulmonata</taxon>
        <taxon>Sacoglossa</taxon>
        <taxon>Placobranchoidea</taxon>
        <taxon>Plakobranchidae</taxon>
        <taxon>Plakobranchus</taxon>
    </lineage>
</organism>
<keyword evidence="3" id="KW-0862">Zinc</keyword>
<dbReference type="GO" id="GO:0008270">
    <property type="term" value="F:zinc ion binding"/>
    <property type="evidence" value="ECO:0007669"/>
    <property type="project" value="UniProtKB-KW"/>
</dbReference>
<dbReference type="InterPro" id="IPR011011">
    <property type="entry name" value="Znf_FYVE_PHD"/>
</dbReference>
<dbReference type="AlphaFoldDB" id="A0AAV4DEF5"/>
<evidence type="ECO:0000256" key="3">
    <source>
        <dbReference type="ARBA" id="ARBA00022833"/>
    </source>
</evidence>
<protein>
    <submittedName>
        <fullName evidence="5">MORC family CW-type Zinc finger protein 4</fullName>
    </submittedName>
</protein>
<evidence type="ECO:0000256" key="2">
    <source>
        <dbReference type="ARBA" id="ARBA00022771"/>
    </source>
</evidence>
<dbReference type="PROSITE" id="PS51050">
    <property type="entry name" value="ZF_CW"/>
    <property type="match status" value="1"/>
</dbReference>
<feature type="domain" description="CW-type" evidence="4">
    <location>
        <begin position="43"/>
        <end position="95"/>
    </location>
</feature>
<comment type="caution">
    <text evidence="5">The sequence shown here is derived from an EMBL/GenBank/DDBJ whole genome shotgun (WGS) entry which is preliminary data.</text>
</comment>
<evidence type="ECO:0000313" key="6">
    <source>
        <dbReference type="Proteomes" id="UP000735302"/>
    </source>
</evidence>
<keyword evidence="1" id="KW-0479">Metal-binding</keyword>
<accession>A0AAV4DEF5</accession>